<comment type="catalytic activity">
    <reaction evidence="1">
        <text>ATP + protein L-histidine = ADP + protein N-phospho-L-histidine.</text>
        <dbReference type="EC" id="2.7.13.3"/>
    </reaction>
</comment>
<dbReference type="CDD" id="cd00130">
    <property type="entry name" value="PAS"/>
    <property type="match status" value="1"/>
</dbReference>
<dbReference type="InterPro" id="IPR036097">
    <property type="entry name" value="HisK_dim/P_sf"/>
</dbReference>
<dbReference type="InterPro" id="IPR036890">
    <property type="entry name" value="HATPase_C_sf"/>
</dbReference>
<feature type="modified residue" description="4-aspartylphosphate" evidence="10">
    <location>
        <position position="466"/>
    </location>
</feature>
<dbReference type="PROSITE" id="PS50110">
    <property type="entry name" value="RESPONSE_REGULATORY"/>
    <property type="match status" value="1"/>
</dbReference>
<accession>A0ABX0XZX6</accession>
<evidence type="ECO:0000313" key="16">
    <source>
        <dbReference type="Proteomes" id="UP000722989"/>
    </source>
</evidence>
<evidence type="ECO:0000256" key="5">
    <source>
        <dbReference type="ARBA" id="ARBA00022679"/>
    </source>
</evidence>
<dbReference type="PROSITE" id="PS50112">
    <property type="entry name" value="PAS"/>
    <property type="match status" value="1"/>
</dbReference>
<evidence type="ECO:0000259" key="11">
    <source>
        <dbReference type="PROSITE" id="PS50109"/>
    </source>
</evidence>
<dbReference type="RefSeq" id="WP_167925781.1">
    <property type="nucleotide sequence ID" value="NZ_JAATVY010000008.1"/>
</dbReference>
<dbReference type="Gene3D" id="1.10.287.130">
    <property type="match status" value="1"/>
</dbReference>
<dbReference type="Proteomes" id="UP000722989">
    <property type="component" value="Unassembled WGS sequence"/>
</dbReference>
<dbReference type="InterPro" id="IPR000700">
    <property type="entry name" value="PAS-assoc_C"/>
</dbReference>
<dbReference type="NCBIfam" id="TIGR00229">
    <property type="entry name" value="sensory_box"/>
    <property type="match status" value="1"/>
</dbReference>
<dbReference type="InterPro" id="IPR003594">
    <property type="entry name" value="HATPase_dom"/>
</dbReference>
<dbReference type="EMBL" id="JAATVY010000008">
    <property type="protein sequence ID" value="NJC70885.1"/>
    <property type="molecule type" value="Genomic_DNA"/>
</dbReference>
<keyword evidence="5" id="KW-0808">Transferase</keyword>
<evidence type="ECO:0000256" key="1">
    <source>
        <dbReference type="ARBA" id="ARBA00000085"/>
    </source>
</evidence>
<keyword evidence="16" id="KW-1185">Reference proteome</keyword>
<comment type="subcellular location">
    <subcellularLocation>
        <location evidence="2">Cell membrane</location>
    </subcellularLocation>
</comment>
<reference evidence="15 16" key="1">
    <citation type="submission" date="2020-03" db="EMBL/GenBank/DDBJ databases">
        <title>WGS of the type strain of Planosporangium spp.</title>
        <authorList>
            <person name="Thawai C."/>
        </authorList>
    </citation>
    <scope>NUCLEOTIDE SEQUENCE [LARGE SCALE GENOMIC DNA]</scope>
    <source>
        <strain evidence="15 16">TBRC 5610</strain>
    </source>
</reference>
<dbReference type="PROSITE" id="PS50109">
    <property type="entry name" value="HIS_KIN"/>
    <property type="match status" value="1"/>
</dbReference>
<feature type="domain" description="PAC" evidence="14">
    <location>
        <begin position="91"/>
        <end position="146"/>
    </location>
</feature>
<dbReference type="Pfam" id="PF00072">
    <property type="entry name" value="Response_reg"/>
    <property type="match status" value="1"/>
</dbReference>
<evidence type="ECO:0000256" key="4">
    <source>
        <dbReference type="ARBA" id="ARBA00022553"/>
    </source>
</evidence>
<gene>
    <name evidence="15" type="ORF">HC031_14340</name>
</gene>
<dbReference type="InterPro" id="IPR005467">
    <property type="entry name" value="His_kinase_dom"/>
</dbReference>
<evidence type="ECO:0000256" key="9">
    <source>
        <dbReference type="ARBA" id="ARBA00023012"/>
    </source>
</evidence>
<dbReference type="PANTHER" id="PTHR43065:SF49">
    <property type="entry name" value="HISTIDINE KINASE"/>
    <property type="match status" value="1"/>
</dbReference>
<evidence type="ECO:0000259" key="13">
    <source>
        <dbReference type="PROSITE" id="PS50112"/>
    </source>
</evidence>
<evidence type="ECO:0000256" key="6">
    <source>
        <dbReference type="ARBA" id="ARBA00022741"/>
    </source>
</evidence>
<protein>
    <recommendedName>
        <fullName evidence="3">histidine kinase</fullName>
        <ecNumber evidence="3">2.7.13.3</ecNumber>
    </recommendedName>
</protein>
<dbReference type="InterPro" id="IPR004358">
    <property type="entry name" value="Sig_transdc_His_kin-like_C"/>
</dbReference>
<evidence type="ECO:0000256" key="8">
    <source>
        <dbReference type="ARBA" id="ARBA00022840"/>
    </source>
</evidence>
<dbReference type="CDD" id="cd00082">
    <property type="entry name" value="HisKA"/>
    <property type="match status" value="1"/>
</dbReference>
<dbReference type="SUPFAM" id="SSF47384">
    <property type="entry name" value="Homodimeric domain of signal transducing histidine kinase"/>
    <property type="match status" value="1"/>
</dbReference>
<evidence type="ECO:0000256" key="7">
    <source>
        <dbReference type="ARBA" id="ARBA00022777"/>
    </source>
</evidence>
<keyword evidence="6" id="KW-0547">Nucleotide-binding</keyword>
<organism evidence="15 16">
    <name type="scientific">Planosporangium thailandense</name>
    <dbReference type="NCBI Taxonomy" id="765197"/>
    <lineage>
        <taxon>Bacteria</taxon>
        <taxon>Bacillati</taxon>
        <taxon>Actinomycetota</taxon>
        <taxon>Actinomycetes</taxon>
        <taxon>Micromonosporales</taxon>
        <taxon>Micromonosporaceae</taxon>
        <taxon>Planosporangium</taxon>
    </lineage>
</organism>
<proteinExistence type="predicted"/>
<evidence type="ECO:0000313" key="15">
    <source>
        <dbReference type="EMBL" id="NJC70885.1"/>
    </source>
</evidence>
<evidence type="ECO:0000256" key="2">
    <source>
        <dbReference type="ARBA" id="ARBA00004236"/>
    </source>
</evidence>
<dbReference type="Pfam" id="PF00989">
    <property type="entry name" value="PAS"/>
    <property type="match status" value="1"/>
</dbReference>
<dbReference type="EC" id="2.7.13.3" evidence="3"/>
<feature type="domain" description="Response regulatory" evidence="12">
    <location>
        <begin position="415"/>
        <end position="531"/>
    </location>
</feature>
<sequence>MGQRLNGPSCELPGTDGVADEDSRLAAIVRSSHDAIAGLTLDGVVTTWNAAAEHLFGYPAAEMIGQHAGRLWAPEQRAEEEEVIARLRRGERVESRRVQRLRRDGTCVEVVTTSSPITDPTGAVVGVAMICRELGERVRLEELAQRQQLENRLQQAQRLESLGHLAGGVAHDFNNLLAVIVNYAAFVSEELETAATADPDRWHSVARDMQQIQRATERGISLTHQLLAFARREVVRPRVLSLNAVIADVKELLNRSIGEHVQLATELTRGLWPVKADPGQLEQVLVNLAVNARDAMPGGGALTIRTDNMVVGKESGVPAGRYVRMQVEDTGAGMPREVIARAFEPFFTTKAKGEGTGLGLATVYGIVRQSGGDVLIASEPGVGTTFTVLLPATDEGPVDVDAPVVGDAPSGGGETVLVVEDEPAIREVAERILRRHGYDVLMAGSPLDALELAGRHEGEIHLLITDVVMPRMLGKDVAERLRALRPGVRVLYITGYAPPILASNGTLEPGAALLEKPFSESGLLEAVRRVLDAA</sequence>
<dbReference type="SMART" id="SM00448">
    <property type="entry name" value="REC"/>
    <property type="match status" value="1"/>
</dbReference>
<comment type="caution">
    <text evidence="15">The sequence shown here is derived from an EMBL/GenBank/DDBJ whole genome shotgun (WGS) entry which is preliminary data.</text>
</comment>
<dbReference type="InterPro" id="IPR035965">
    <property type="entry name" value="PAS-like_dom_sf"/>
</dbReference>
<dbReference type="InterPro" id="IPR011006">
    <property type="entry name" value="CheY-like_superfamily"/>
</dbReference>
<dbReference type="PRINTS" id="PR00344">
    <property type="entry name" value="BCTRLSENSOR"/>
</dbReference>
<keyword evidence="4 10" id="KW-0597">Phosphoprotein</keyword>
<dbReference type="SUPFAM" id="SSF55874">
    <property type="entry name" value="ATPase domain of HSP90 chaperone/DNA topoisomerase II/histidine kinase"/>
    <property type="match status" value="1"/>
</dbReference>
<dbReference type="SUPFAM" id="SSF52172">
    <property type="entry name" value="CheY-like"/>
    <property type="match status" value="1"/>
</dbReference>
<dbReference type="Pfam" id="PF02518">
    <property type="entry name" value="HATPase_c"/>
    <property type="match status" value="1"/>
</dbReference>
<keyword evidence="8" id="KW-0067">ATP-binding</keyword>
<dbReference type="Gene3D" id="3.30.565.10">
    <property type="entry name" value="Histidine kinase-like ATPase, C-terminal domain"/>
    <property type="match status" value="1"/>
</dbReference>
<evidence type="ECO:0000259" key="12">
    <source>
        <dbReference type="PROSITE" id="PS50110"/>
    </source>
</evidence>
<feature type="domain" description="PAS" evidence="13">
    <location>
        <begin position="21"/>
        <end position="91"/>
    </location>
</feature>
<dbReference type="InterPro" id="IPR001789">
    <property type="entry name" value="Sig_transdc_resp-reg_receiver"/>
</dbReference>
<feature type="domain" description="Histidine kinase" evidence="11">
    <location>
        <begin position="168"/>
        <end position="394"/>
    </location>
</feature>
<dbReference type="SMART" id="SM00091">
    <property type="entry name" value="PAS"/>
    <property type="match status" value="1"/>
</dbReference>
<dbReference type="PANTHER" id="PTHR43065">
    <property type="entry name" value="SENSOR HISTIDINE KINASE"/>
    <property type="match status" value="1"/>
</dbReference>
<evidence type="ECO:0000259" key="14">
    <source>
        <dbReference type="PROSITE" id="PS50113"/>
    </source>
</evidence>
<dbReference type="SMART" id="SM00387">
    <property type="entry name" value="HATPase_c"/>
    <property type="match status" value="1"/>
</dbReference>
<keyword evidence="7" id="KW-0418">Kinase</keyword>
<dbReference type="Gene3D" id="3.40.50.2300">
    <property type="match status" value="1"/>
</dbReference>
<evidence type="ECO:0000256" key="3">
    <source>
        <dbReference type="ARBA" id="ARBA00012438"/>
    </source>
</evidence>
<keyword evidence="9" id="KW-0902">Two-component regulatory system</keyword>
<evidence type="ECO:0000256" key="10">
    <source>
        <dbReference type="PROSITE-ProRule" id="PRU00169"/>
    </source>
</evidence>
<dbReference type="Gene3D" id="3.30.450.20">
    <property type="entry name" value="PAS domain"/>
    <property type="match status" value="1"/>
</dbReference>
<dbReference type="PROSITE" id="PS50113">
    <property type="entry name" value="PAC"/>
    <property type="match status" value="1"/>
</dbReference>
<dbReference type="InterPro" id="IPR000014">
    <property type="entry name" value="PAS"/>
</dbReference>
<dbReference type="InterPro" id="IPR013767">
    <property type="entry name" value="PAS_fold"/>
</dbReference>
<dbReference type="SUPFAM" id="SSF55785">
    <property type="entry name" value="PYP-like sensor domain (PAS domain)"/>
    <property type="match status" value="1"/>
</dbReference>
<name>A0ABX0XZX6_9ACTN</name>
<dbReference type="InterPro" id="IPR003661">
    <property type="entry name" value="HisK_dim/P_dom"/>
</dbReference>